<keyword evidence="2" id="KW-0677">Repeat</keyword>
<dbReference type="Pfam" id="PF00571">
    <property type="entry name" value="CBS"/>
    <property type="match status" value="2"/>
</dbReference>
<name>A0A504U3S2_9HYPH</name>
<dbReference type="PANTHER" id="PTHR22777">
    <property type="entry name" value="HEMOLYSIN-RELATED"/>
    <property type="match status" value="1"/>
</dbReference>
<feature type="compositionally biased region" description="Low complexity" evidence="5">
    <location>
        <begin position="381"/>
        <end position="395"/>
    </location>
</feature>
<protein>
    <submittedName>
        <fullName evidence="7">CBS domain-containing protein</fullName>
    </submittedName>
</protein>
<dbReference type="InterPro" id="IPR044751">
    <property type="entry name" value="Ion_transp-like_CBS"/>
</dbReference>
<evidence type="ECO:0000313" key="7">
    <source>
        <dbReference type="EMBL" id="TPP09644.1"/>
    </source>
</evidence>
<keyword evidence="3 4" id="KW-0129">CBS domain</keyword>
<dbReference type="SUPFAM" id="SSF54631">
    <property type="entry name" value="CBS-domain pair"/>
    <property type="match status" value="1"/>
</dbReference>
<evidence type="ECO:0000256" key="2">
    <source>
        <dbReference type="ARBA" id="ARBA00022737"/>
    </source>
</evidence>
<evidence type="ECO:0000256" key="5">
    <source>
        <dbReference type="SAM" id="MobiDB-lite"/>
    </source>
</evidence>
<feature type="region of interest" description="Disordered" evidence="5">
    <location>
        <begin position="349"/>
        <end position="463"/>
    </location>
</feature>
<dbReference type="PROSITE" id="PS51371">
    <property type="entry name" value="CBS"/>
    <property type="match status" value="2"/>
</dbReference>
<dbReference type="EMBL" id="VFYP01000001">
    <property type="protein sequence ID" value="TPP09644.1"/>
    <property type="molecule type" value="Genomic_DNA"/>
</dbReference>
<dbReference type="InterPro" id="IPR005170">
    <property type="entry name" value="Transptr-assoc_dom"/>
</dbReference>
<comment type="similarity">
    <text evidence="1">Belongs to the UPF0053 family. Hemolysin C subfamily.</text>
</comment>
<feature type="compositionally biased region" description="Low complexity" evidence="5">
    <location>
        <begin position="414"/>
        <end position="438"/>
    </location>
</feature>
<dbReference type="Pfam" id="PF03471">
    <property type="entry name" value="CorC_HlyC"/>
    <property type="match status" value="1"/>
</dbReference>
<gene>
    <name evidence="7" type="ORF">FJQ55_01835</name>
</gene>
<dbReference type="CDD" id="cd04590">
    <property type="entry name" value="CBS_pair_CorC_HlyC_assoc"/>
    <property type="match status" value="1"/>
</dbReference>
<dbReference type="InterPro" id="IPR046342">
    <property type="entry name" value="CBS_dom_sf"/>
</dbReference>
<feature type="domain" description="CBS" evidence="6">
    <location>
        <begin position="97"/>
        <end position="156"/>
    </location>
</feature>
<organism evidence="7 8">
    <name type="scientific">Rhizobium glycinendophyticum</name>
    <dbReference type="NCBI Taxonomy" id="2589807"/>
    <lineage>
        <taxon>Bacteria</taxon>
        <taxon>Pseudomonadati</taxon>
        <taxon>Pseudomonadota</taxon>
        <taxon>Alphaproteobacteria</taxon>
        <taxon>Hyphomicrobiales</taxon>
        <taxon>Rhizobiaceae</taxon>
        <taxon>Rhizobium/Agrobacterium group</taxon>
        <taxon>Rhizobium</taxon>
    </lineage>
</organism>
<feature type="compositionally biased region" description="Basic and acidic residues" evidence="5">
    <location>
        <begin position="362"/>
        <end position="377"/>
    </location>
</feature>
<feature type="domain" description="CBS" evidence="6">
    <location>
        <begin position="205"/>
        <end position="266"/>
    </location>
</feature>
<feature type="region of interest" description="Disordered" evidence="5">
    <location>
        <begin position="1"/>
        <end position="35"/>
    </location>
</feature>
<dbReference type="Gene3D" id="3.30.465.10">
    <property type="match status" value="1"/>
</dbReference>
<dbReference type="PANTHER" id="PTHR22777:SF27">
    <property type="entry name" value="MAGNESIUM AND COBALT EFFLUX PROTEIN CORC"/>
    <property type="match status" value="1"/>
</dbReference>
<sequence>MSDFVTRTAPEANDGPEGSSSDEGSSPSRAESSNRNSTSFWARLARILKPSSSTSLREDLTVALKADASLGEAFTPEERAMLHNILRFREVRVEDIMVPRVDIEAVDQSVTIGELMTIFEVSGRSRMPVYAETLDDPRGMVHIRDLLSYVTKQARSRRRAPARAAANGAVNGADKVEKTDKAAKSKIDFDLSRIDLSKTVAEAGIIRSILFVPPSMLASDLMSRMQAARTQMALVIDEYGGTDGLVSHEDIVEMVIGDIDDEHDDEEVMFSRISDDVLVADARVELEEIAEAIGPDFDIKDRLEDVDTLGGLIFSALGRIPARGEVVQALPGFEFHILDADPRRIKRVRVTRKRAAARRRSTKGESEIRGDEIEAAKTRAQPKPAGPAKAPAPQATEVKPRASRAEPKPRRTKLPTAPAPATDPVVPASADVVPLPASATPPTPAAQAGHTSPADGNKSASGT</sequence>
<comment type="caution">
    <text evidence="7">The sequence shown here is derived from an EMBL/GenBank/DDBJ whole genome shotgun (WGS) entry which is preliminary data.</text>
</comment>
<dbReference type="SUPFAM" id="SSF56176">
    <property type="entry name" value="FAD-binding/transporter-associated domain-like"/>
    <property type="match status" value="1"/>
</dbReference>
<keyword evidence="8" id="KW-1185">Reference proteome</keyword>
<reference evidence="7 8" key="1">
    <citation type="submission" date="2019-06" db="EMBL/GenBank/DDBJ databases">
        <title>Rhizobium sp. CL12 isolated from roots of soybean.</title>
        <authorList>
            <person name="Wang C."/>
        </authorList>
    </citation>
    <scope>NUCLEOTIDE SEQUENCE [LARGE SCALE GENOMIC DNA]</scope>
    <source>
        <strain evidence="7 8">CL12</strain>
    </source>
</reference>
<dbReference type="Gene3D" id="3.10.580.10">
    <property type="entry name" value="CBS-domain"/>
    <property type="match status" value="1"/>
</dbReference>
<dbReference type="GO" id="GO:0005886">
    <property type="term" value="C:plasma membrane"/>
    <property type="evidence" value="ECO:0007669"/>
    <property type="project" value="TreeGrafter"/>
</dbReference>
<evidence type="ECO:0000256" key="3">
    <source>
        <dbReference type="ARBA" id="ARBA00023122"/>
    </source>
</evidence>
<dbReference type="InterPro" id="IPR016169">
    <property type="entry name" value="FAD-bd_PCMH_sub2"/>
</dbReference>
<evidence type="ECO:0000256" key="4">
    <source>
        <dbReference type="PROSITE-ProRule" id="PRU00703"/>
    </source>
</evidence>
<evidence type="ECO:0000256" key="1">
    <source>
        <dbReference type="ARBA" id="ARBA00006446"/>
    </source>
</evidence>
<dbReference type="SMART" id="SM01091">
    <property type="entry name" value="CorC_HlyC"/>
    <property type="match status" value="1"/>
</dbReference>
<dbReference type="GO" id="GO:0050660">
    <property type="term" value="F:flavin adenine dinucleotide binding"/>
    <property type="evidence" value="ECO:0007669"/>
    <property type="project" value="InterPro"/>
</dbReference>
<dbReference type="OrthoDB" id="9797674at2"/>
<dbReference type="AlphaFoldDB" id="A0A504U3S2"/>
<accession>A0A504U3S2</accession>
<evidence type="ECO:0000313" key="8">
    <source>
        <dbReference type="Proteomes" id="UP000316429"/>
    </source>
</evidence>
<dbReference type="InterPro" id="IPR000644">
    <property type="entry name" value="CBS_dom"/>
</dbReference>
<feature type="compositionally biased region" description="Basic and acidic residues" evidence="5">
    <location>
        <begin position="398"/>
        <end position="409"/>
    </location>
</feature>
<dbReference type="FunFam" id="3.10.580.10:FF:000002">
    <property type="entry name" value="Magnesium/cobalt efflux protein CorC"/>
    <property type="match status" value="1"/>
</dbReference>
<feature type="compositionally biased region" description="Basic residues" evidence="5">
    <location>
        <begin position="349"/>
        <end position="361"/>
    </location>
</feature>
<proteinExistence type="inferred from homology"/>
<evidence type="ECO:0000259" key="6">
    <source>
        <dbReference type="PROSITE" id="PS51371"/>
    </source>
</evidence>
<dbReference type="InterPro" id="IPR036318">
    <property type="entry name" value="FAD-bd_PCMH-like_sf"/>
</dbReference>
<feature type="compositionally biased region" description="Low complexity" evidence="5">
    <location>
        <begin position="13"/>
        <end position="35"/>
    </location>
</feature>
<dbReference type="Proteomes" id="UP000316429">
    <property type="component" value="Unassembled WGS sequence"/>
</dbReference>